<evidence type="ECO:0000256" key="5">
    <source>
        <dbReference type="ARBA" id="ARBA00023136"/>
    </source>
</evidence>
<feature type="transmembrane region" description="Helical" evidence="6">
    <location>
        <begin position="215"/>
        <end position="232"/>
    </location>
</feature>
<proteinExistence type="predicted"/>
<dbReference type="InterPro" id="IPR010645">
    <property type="entry name" value="MFS_4"/>
</dbReference>
<sequence length="404" mass="43241">MGKQRSQIWQYAVIGTLLTIATTGFGRMAYGVVMPFMRDSLHLSYVNAGLLGTSTAFGYFVMVAIAGWLAARWGSKQVVMLGTGLTGLSLLALAWVSSFHAAAVWMFLAGVGTAFTYTPLASLLVSWFPNRRGLMIGFLANGLGLGAFIAGLVVPWLVDLFSNSGWRIAWESFGVYGLIVGAMAAFILKNPPAAASYSKEKRPNLLSAVYRKKEVLLVAYIYMCIGVAYIIPPTFLPGFMLEHQVDPKVAGIVMAIGGFLSVFSGPVWGVFSDRVGRRMSLLLSLTVVAIGTLLPILLPGLASFIICQILLGSTVGGMLALIQAASTEQVPTSLAPVALGYVTLFFAAGQLLGPGSAGWIIDHLGGFNQAFLFAFLMLLLGIGFTFKMQKERQAHSRNDRVSVS</sequence>
<feature type="transmembrane region" description="Helical" evidence="6">
    <location>
        <begin position="50"/>
        <end position="71"/>
    </location>
</feature>
<gene>
    <name evidence="8" type="ORF">skT53_21990</name>
</gene>
<keyword evidence="9" id="KW-1185">Reference proteome</keyword>
<feature type="transmembrane region" description="Helical" evidence="6">
    <location>
        <begin position="303"/>
        <end position="322"/>
    </location>
</feature>
<dbReference type="EMBL" id="AP023366">
    <property type="protein sequence ID" value="BCJ87214.1"/>
    <property type="molecule type" value="Genomic_DNA"/>
</dbReference>
<feature type="transmembrane region" description="Helical" evidence="6">
    <location>
        <begin position="102"/>
        <end position="127"/>
    </location>
</feature>
<dbReference type="GO" id="GO:0005886">
    <property type="term" value="C:plasma membrane"/>
    <property type="evidence" value="ECO:0007669"/>
    <property type="project" value="UniProtKB-SubCell"/>
</dbReference>
<feature type="transmembrane region" description="Helical" evidence="6">
    <location>
        <begin position="173"/>
        <end position="194"/>
    </location>
</feature>
<comment type="subcellular location">
    <subcellularLocation>
        <location evidence="1">Cell membrane</location>
        <topology evidence="1">Multi-pass membrane protein</topology>
    </subcellularLocation>
</comment>
<dbReference type="Proteomes" id="UP000593802">
    <property type="component" value="Chromosome"/>
</dbReference>
<dbReference type="KEGG" id="eff:skT53_21990"/>
<evidence type="ECO:0000313" key="8">
    <source>
        <dbReference type="EMBL" id="BCJ87214.1"/>
    </source>
</evidence>
<dbReference type="AlphaFoldDB" id="A0A7I8DAU3"/>
<dbReference type="SUPFAM" id="SSF103473">
    <property type="entry name" value="MFS general substrate transporter"/>
    <property type="match status" value="1"/>
</dbReference>
<feature type="transmembrane region" description="Helical" evidence="6">
    <location>
        <begin position="279"/>
        <end position="297"/>
    </location>
</feature>
<dbReference type="GO" id="GO:0022857">
    <property type="term" value="F:transmembrane transporter activity"/>
    <property type="evidence" value="ECO:0007669"/>
    <property type="project" value="InterPro"/>
</dbReference>
<dbReference type="RefSeq" id="WP_200756970.1">
    <property type="nucleotide sequence ID" value="NZ_AP023366.1"/>
</dbReference>
<feature type="domain" description="Major facilitator superfamily (MFS) profile" evidence="7">
    <location>
        <begin position="12"/>
        <end position="393"/>
    </location>
</feature>
<dbReference type="InterPro" id="IPR036259">
    <property type="entry name" value="MFS_trans_sf"/>
</dbReference>
<dbReference type="PANTHER" id="PTHR23537">
    <property type="match status" value="1"/>
</dbReference>
<keyword evidence="5 6" id="KW-0472">Membrane</keyword>
<dbReference type="Gene3D" id="1.20.1250.20">
    <property type="entry name" value="MFS general substrate transporter like domains"/>
    <property type="match status" value="2"/>
</dbReference>
<evidence type="ECO:0000256" key="3">
    <source>
        <dbReference type="ARBA" id="ARBA00022692"/>
    </source>
</evidence>
<feature type="transmembrane region" description="Helical" evidence="6">
    <location>
        <begin position="334"/>
        <end position="361"/>
    </location>
</feature>
<organism evidence="8 9">
    <name type="scientific">Effusibacillus dendaii</name>
    <dbReference type="NCBI Taxonomy" id="2743772"/>
    <lineage>
        <taxon>Bacteria</taxon>
        <taxon>Bacillati</taxon>
        <taxon>Bacillota</taxon>
        <taxon>Bacilli</taxon>
        <taxon>Bacillales</taxon>
        <taxon>Alicyclobacillaceae</taxon>
        <taxon>Effusibacillus</taxon>
    </lineage>
</organism>
<feature type="transmembrane region" description="Helical" evidence="6">
    <location>
        <begin position="252"/>
        <end position="272"/>
    </location>
</feature>
<evidence type="ECO:0000256" key="1">
    <source>
        <dbReference type="ARBA" id="ARBA00004651"/>
    </source>
</evidence>
<protein>
    <submittedName>
        <fullName evidence="8">MFS transporter</fullName>
    </submittedName>
</protein>
<evidence type="ECO:0000256" key="6">
    <source>
        <dbReference type="SAM" id="Phobius"/>
    </source>
</evidence>
<dbReference type="PANTHER" id="PTHR23537:SF1">
    <property type="entry name" value="SUGAR TRANSPORTER"/>
    <property type="match status" value="1"/>
</dbReference>
<reference evidence="8 9" key="1">
    <citation type="submission" date="2020-08" db="EMBL/GenBank/DDBJ databases">
        <title>Complete Genome Sequence of Effusibacillus dendaii Strain skT53, Isolated from Farmland soil.</title>
        <authorList>
            <person name="Konishi T."/>
            <person name="Kawasaki H."/>
        </authorList>
    </citation>
    <scope>NUCLEOTIDE SEQUENCE [LARGE SCALE GENOMIC DNA]</scope>
    <source>
        <strain evidence="9">skT53</strain>
    </source>
</reference>
<feature type="transmembrane region" description="Helical" evidence="6">
    <location>
        <begin position="78"/>
        <end position="96"/>
    </location>
</feature>
<dbReference type="InterPro" id="IPR020846">
    <property type="entry name" value="MFS_dom"/>
</dbReference>
<evidence type="ECO:0000259" key="7">
    <source>
        <dbReference type="PROSITE" id="PS50850"/>
    </source>
</evidence>
<keyword evidence="4 6" id="KW-1133">Transmembrane helix</keyword>
<name>A0A7I8DAU3_9BACL</name>
<accession>A0A7I8DAU3</accession>
<feature type="transmembrane region" description="Helical" evidence="6">
    <location>
        <begin position="12"/>
        <end position="30"/>
    </location>
</feature>
<evidence type="ECO:0000313" key="9">
    <source>
        <dbReference type="Proteomes" id="UP000593802"/>
    </source>
</evidence>
<dbReference type="PROSITE" id="PS50850">
    <property type="entry name" value="MFS"/>
    <property type="match status" value="1"/>
</dbReference>
<feature type="transmembrane region" description="Helical" evidence="6">
    <location>
        <begin position="134"/>
        <end position="158"/>
    </location>
</feature>
<evidence type="ECO:0000256" key="4">
    <source>
        <dbReference type="ARBA" id="ARBA00022989"/>
    </source>
</evidence>
<feature type="transmembrane region" description="Helical" evidence="6">
    <location>
        <begin position="367"/>
        <end position="386"/>
    </location>
</feature>
<keyword evidence="2" id="KW-0813">Transport</keyword>
<keyword evidence="3 6" id="KW-0812">Transmembrane</keyword>
<dbReference type="Pfam" id="PF06779">
    <property type="entry name" value="MFS_4"/>
    <property type="match status" value="1"/>
</dbReference>
<evidence type="ECO:0000256" key="2">
    <source>
        <dbReference type="ARBA" id="ARBA00022448"/>
    </source>
</evidence>